<organism evidence="3 4">
    <name type="scientific">Methylobrevis albus</name>
    <dbReference type="NCBI Taxonomy" id="2793297"/>
    <lineage>
        <taxon>Bacteria</taxon>
        <taxon>Pseudomonadati</taxon>
        <taxon>Pseudomonadota</taxon>
        <taxon>Alphaproteobacteria</taxon>
        <taxon>Hyphomicrobiales</taxon>
        <taxon>Pleomorphomonadaceae</taxon>
        <taxon>Methylobrevis</taxon>
    </lineage>
</organism>
<evidence type="ECO:0000313" key="3">
    <source>
        <dbReference type="EMBL" id="MBH0239451.1"/>
    </source>
</evidence>
<dbReference type="AlphaFoldDB" id="A0A931I5Z2"/>
<evidence type="ECO:0000313" key="4">
    <source>
        <dbReference type="Proteomes" id="UP000631694"/>
    </source>
</evidence>
<reference evidence="3" key="1">
    <citation type="submission" date="2020-12" db="EMBL/GenBank/DDBJ databases">
        <title>Methylobrevis albus sp. nov., isolated from fresh water lack sediment.</title>
        <authorList>
            <person name="Zou Q."/>
        </authorList>
    </citation>
    <scope>NUCLEOTIDE SEQUENCE</scope>
    <source>
        <strain evidence="3">L22</strain>
    </source>
</reference>
<feature type="region of interest" description="Disordered" evidence="1">
    <location>
        <begin position="147"/>
        <end position="170"/>
    </location>
</feature>
<keyword evidence="2" id="KW-0732">Signal</keyword>
<feature type="compositionally biased region" description="Low complexity" evidence="1">
    <location>
        <begin position="153"/>
        <end position="170"/>
    </location>
</feature>
<protein>
    <recommendedName>
        <fullName evidence="5">Lipoprotein</fullName>
    </recommendedName>
</protein>
<comment type="caution">
    <text evidence="3">The sequence shown here is derived from an EMBL/GenBank/DDBJ whole genome shotgun (WGS) entry which is preliminary data.</text>
</comment>
<proteinExistence type="predicted"/>
<dbReference type="RefSeq" id="WP_197312525.1">
    <property type="nucleotide sequence ID" value="NZ_JADZLT010000054.1"/>
</dbReference>
<dbReference type="EMBL" id="JADZLT010000054">
    <property type="protein sequence ID" value="MBH0239451.1"/>
    <property type="molecule type" value="Genomic_DNA"/>
</dbReference>
<keyword evidence="4" id="KW-1185">Reference proteome</keyword>
<accession>A0A931I5Z2</accession>
<gene>
    <name evidence="3" type="ORF">I5731_16630</name>
</gene>
<evidence type="ECO:0000256" key="1">
    <source>
        <dbReference type="SAM" id="MobiDB-lite"/>
    </source>
</evidence>
<evidence type="ECO:0000256" key="2">
    <source>
        <dbReference type="SAM" id="SignalP"/>
    </source>
</evidence>
<feature type="signal peptide" evidence="2">
    <location>
        <begin position="1"/>
        <end position="32"/>
    </location>
</feature>
<dbReference type="Proteomes" id="UP000631694">
    <property type="component" value="Unassembled WGS sequence"/>
</dbReference>
<sequence>MTRSTATTTPPASRRGLRTAAVIVALPLLAAAACMQPIQTEFDTVDYGPYEVRYERNMCHVGFPRLTSKGPRIVNATEFRMTVATRGALSAAFRFSCPPVGPMGNTACKVTRETYPDPHNDPGLGCPLWEDFRLLPVGQPPILVDEPPPPRGAGPIIRHTTTTIPPVVGR</sequence>
<evidence type="ECO:0008006" key="5">
    <source>
        <dbReference type="Google" id="ProtNLM"/>
    </source>
</evidence>
<feature type="chain" id="PRO_5037919166" description="Lipoprotein" evidence="2">
    <location>
        <begin position="33"/>
        <end position="170"/>
    </location>
</feature>
<dbReference type="PROSITE" id="PS51257">
    <property type="entry name" value="PROKAR_LIPOPROTEIN"/>
    <property type="match status" value="1"/>
</dbReference>
<name>A0A931I5Z2_9HYPH</name>